<comment type="caution">
    <text evidence="2">The sequence shown here is derived from an EMBL/GenBank/DDBJ whole genome shotgun (WGS) entry which is preliminary data.</text>
</comment>
<feature type="region of interest" description="Disordered" evidence="1">
    <location>
        <begin position="60"/>
        <end position="90"/>
    </location>
</feature>
<dbReference type="Proteomes" id="UP000240418">
    <property type="component" value="Unassembled WGS sequence"/>
</dbReference>
<dbReference type="OrthoDB" id="7868545at2"/>
<dbReference type="RefSeq" id="WP_106606534.1">
    <property type="nucleotide sequence ID" value="NZ_PYGJ01000001.1"/>
</dbReference>
<sequence>MLGVVLWSDAKDNKAVIWCEDHGDLAFFSGETEQPDMLLEFDAGDLVQFDVQQERHQRYARNPRRLGQGTYAGLPDTLNEQSQKSAKPHRPIEVPVQQEPIGTSNVVCFSAASAVHRDRIVEIA</sequence>
<protein>
    <submittedName>
        <fullName evidence="2">Uncharacterized protein</fullName>
    </submittedName>
</protein>
<proteinExistence type="predicted"/>
<evidence type="ECO:0000313" key="2">
    <source>
        <dbReference type="EMBL" id="PSL21815.1"/>
    </source>
</evidence>
<name>A0A2P8FJD2_9RHOB</name>
<reference evidence="2 3" key="1">
    <citation type="submission" date="2018-03" db="EMBL/GenBank/DDBJ databases">
        <title>Genomic Encyclopedia of Archaeal and Bacterial Type Strains, Phase II (KMG-II): from individual species to whole genera.</title>
        <authorList>
            <person name="Goeker M."/>
        </authorList>
    </citation>
    <scope>NUCLEOTIDE SEQUENCE [LARGE SCALE GENOMIC DNA]</scope>
    <source>
        <strain evidence="2 3">DSM 100673</strain>
    </source>
</reference>
<dbReference type="AlphaFoldDB" id="A0A2P8FJD2"/>
<accession>A0A2P8FJD2</accession>
<keyword evidence="3" id="KW-1185">Reference proteome</keyword>
<evidence type="ECO:0000313" key="3">
    <source>
        <dbReference type="Proteomes" id="UP000240418"/>
    </source>
</evidence>
<gene>
    <name evidence="2" type="ORF">CLV88_101239</name>
</gene>
<organism evidence="2 3">
    <name type="scientific">Shimia abyssi</name>
    <dbReference type="NCBI Taxonomy" id="1662395"/>
    <lineage>
        <taxon>Bacteria</taxon>
        <taxon>Pseudomonadati</taxon>
        <taxon>Pseudomonadota</taxon>
        <taxon>Alphaproteobacteria</taxon>
        <taxon>Rhodobacterales</taxon>
        <taxon>Roseobacteraceae</taxon>
    </lineage>
</organism>
<evidence type="ECO:0000256" key="1">
    <source>
        <dbReference type="SAM" id="MobiDB-lite"/>
    </source>
</evidence>
<dbReference type="EMBL" id="PYGJ01000001">
    <property type="protein sequence ID" value="PSL21815.1"/>
    <property type="molecule type" value="Genomic_DNA"/>
</dbReference>